<dbReference type="SUPFAM" id="SSF81321">
    <property type="entry name" value="Family A G protein-coupled receptor-like"/>
    <property type="match status" value="2"/>
</dbReference>
<feature type="compositionally biased region" description="Low complexity" evidence="11">
    <location>
        <begin position="395"/>
        <end position="411"/>
    </location>
</feature>
<reference evidence="14" key="3">
    <citation type="submission" date="2019-06" db="EMBL/GenBank/DDBJ databases">
        <authorList>
            <person name="Poynton C."/>
            <person name="Hasenbein S."/>
            <person name="Benoit J.B."/>
            <person name="Sepulveda M.S."/>
            <person name="Poelchau M.F."/>
            <person name="Murali S.C."/>
            <person name="Chen S."/>
            <person name="Glastad K.M."/>
            <person name="Werren J.H."/>
            <person name="Vineis J.H."/>
            <person name="Bowen J.L."/>
            <person name="Friedrich M."/>
            <person name="Jones J."/>
            <person name="Robertson H.M."/>
            <person name="Feyereisen R."/>
            <person name="Mechler-Hickson A."/>
            <person name="Mathers N."/>
            <person name="Lee C.E."/>
            <person name="Colbourne J.K."/>
            <person name="Biales A."/>
            <person name="Johnston J.S."/>
            <person name="Wellborn G.A."/>
            <person name="Rosendale A.J."/>
            <person name="Cridge A.G."/>
            <person name="Munoz-Torres M.C."/>
            <person name="Bain P.A."/>
            <person name="Manny A.R."/>
            <person name="Major K.M."/>
            <person name="Lambert F.N."/>
            <person name="Vulpe C.D."/>
            <person name="Tuck P."/>
            <person name="Blalock B.J."/>
            <person name="Lin Y.-Y."/>
            <person name="Smith M.E."/>
            <person name="Ochoa-Acuna H."/>
            <person name="Chen M.-J.M."/>
            <person name="Childers C.P."/>
            <person name="Qu J."/>
            <person name="Dugan S."/>
            <person name="Lee S.L."/>
            <person name="Chao H."/>
            <person name="Dinh H."/>
            <person name="Han Y."/>
            <person name="Doddapaneni H."/>
            <person name="Worley K.C."/>
            <person name="Muzny D.M."/>
            <person name="Gibbs R.A."/>
            <person name="Richards S."/>
        </authorList>
    </citation>
    <scope>NUCLEOTIDE SEQUENCE</scope>
    <source>
        <strain evidence="14">HAZT.00-mixed</strain>
        <tissue evidence="14">Whole organism</tissue>
    </source>
</reference>
<feature type="transmembrane region" description="Helical" evidence="12">
    <location>
        <begin position="358"/>
        <end position="377"/>
    </location>
</feature>
<dbReference type="GO" id="GO:0045202">
    <property type="term" value="C:synapse"/>
    <property type="evidence" value="ECO:0007669"/>
    <property type="project" value="TreeGrafter"/>
</dbReference>
<keyword evidence="8 10" id="KW-0675">Receptor</keyword>
<dbReference type="SMART" id="SM01381">
    <property type="entry name" value="7TM_GPCR_Srsx"/>
    <property type="match status" value="1"/>
</dbReference>
<feature type="transmembrane region" description="Helical" evidence="12">
    <location>
        <begin position="191"/>
        <end position="215"/>
    </location>
</feature>
<feature type="compositionally biased region" description="Basic residues" evidence="11">
    <location>
        <begin position="715"/>
        <end position="727"/>
    </location>
</feature>
<dbReference type="GO" id="GO:0030425">
    <property type="term" value="C:dendrite"/>
    <property type="evidence" value="ECO:0007669"/>
    <property type="project" value="TreeGrafter"/>
</dbReference>
<feature type="domain" description="G-protein coupled receptors family 1 profile" evidence="13">
    <location>
        <begin position="980"/>
        <end position="1064"/>
    </location>
</feature>
<reference evidence="14" key="1">
    <citation type="submission" date="2014-08" db="EMBL/GenBank/DDBJ databases">
        <authorList>
            <person name="Murali S."/>
            <person name="Richards S."/>
            <person name="Bandaranaike D."/>
            <person name="Bellair M."/>
            <person name="Blankenburg K."/>
            <person name="Chao H."/>
            <person name="Dinh H."/>
            <person name="Doddapaneni H."/>
            <person name="Dugan-Rocha S."/>
            <person name="Elkadiri S."/>
            <person name="Gnanaolivu R."/>
            <person name="Hughes D."/>
            <person name="Lee S."/>
            <person name="Li M."/>
            <person name="Ming W."/>
            <person name="Munidasa M."/>
            <person name="Muniz J."/>
            <person name="Nguyen L."/>
            <person name="Osuji N."/>
            <person name="Pu L.-L."/>
            <person name="Puazo M."/>
            <person name="Skinner E."/>
            <person name="Qu C."/>
            <person name="Quiroz J."/>
            <person name="Raj R."/>
            <person name="Weissenberger G."/>
            <person name="Xin Y."/>
            <person name="Zou X."/>
            <person name="Han Y."/>
            <person name="Worley K."/>
            <person name="Muzny D."/>
            <person name="Gibbs R."/>
        </authorList>
    </citation>
    <scope>NUCLEOTIDE SEQUENCE</scope>
    <source>
        <strain evidence="14">HAZT.00-mixed</strain>
        <tissue evidence="14">Whole organism</tissue>
    </source>
</reference>
<evidence type="ECO:0000256" key="5">
    <source>
        <dbReference type="ARBA" id="ARBA00022989"/>
    </source>
</evidence>
<accession>A0A6A0H4S3</accession>
<sequence length="1086" mass="122718">MFMSTARHEAGGALESNDTDSKMNVTDRIFSIRGDYLQQWRPSKSRRTSGQIRGVSGAGAAVPVGIPPREDSSAMIFFVAQIPPQWYFSTLVFLRVIILLLWDSSVMVFFGAEIPLRWRERLLEEEPIFGSSGPTNVSWLPSNTSGPSDPWYNILPSNLSVCLGQNCSSDFTLNNGTIIEALPTFSLAESVVIGILLSLCMVITVSGNILVLMAFICERSIRQPSNFFLASLAVTDILIGSVSMPFYTVYVLEGVWNLGPLLCDLWLSVDYTVCLVSQFTVLLITIDRFCSVKIAAKYRSWRTKNRVIAMILVTWIVPAVLFFVSIFGWEHFIGYRDLGPGECTVQFLKDPVFNTSLIVGYYWIPLIVLFTLYAGIYQKAYEMSKKSQAKKRQQQKLLKMKNSGKSSSNRSKNNHEYTSTQSKDKDRIVDELDEDSIDDEDEKPKIPISKTQSTILAKEKPKAENLVREEMNETKTTQSDAKNIRQEDTLKPDGQPTNDDEKTSYSQENKERDTVNTKGLANEGSGRRFSSTVLAVKDEIKTSDTIADLSDKTSPPSTTRKIDVESKGAGSFLASGFTFPNSNRSYSFSMVGTGHQNDDQDEGEVKGLHPPVLAPPDMFRDLSPKEETRNVSFIKCVQPKINLPFHVDVDNLLENNSPIYELSTSYCPSNTWWTEGQRNVKEDLSIRRHVDDKVVYDIPMISKKVCDRKGSINSSKKKSRRTARRLSTKIEKPPRMIQELVVNLDEIGYISKETLNKSLPHLNSEEPRMNMTSSRESFLSSEDMFDNETKYGSQWTSQRGSLQSVILTKDNIYPYILHKGTGGDQTGTRTFNEEQDAKSEISGDEVNKKVSTQQVATQTSDIDNKEEAKADILPALRKHLNIDFPVSKSDEIKEINLERRDQDDKLLKPLAVGNNTSRKMNNNNNDDDSRRSNRRSTSGSTTSDQERTSQRKLPFRKPTQSSSNYSHTDNPAQEGSKTSILNVLGKKLKKKRKPKDSERKSKSQNRANKALRTISVIMGAFVACWTPYHILAIAESWCSCTNVHLYMFCYFLCYANSPINPFCYAFANQQFKRTFYRLLKLDFHIT</sequence>
<keyword evidence="6 10" id="KW-0297">G-protein coupled receptor</keyword>
<feature type="compositionally biased region" description="Basic and acidic residues" evidence="11">
    <location>
        <begin position="1"/>
        <end position="10"/>
    </location>
</feature>
<feature type="transmembrane region" description="Helical" evidence="12">
    <location>
        <begin position="265"/>
        <end position="286"/>
    </location>
</feature>
<keyword evidence="5 12" id="KW-1133">Transmembrane helix</keyword>
<feature type="transmembrane region" description="Helical" evidence="12">
    <location>
        <begin position="1043"/>
        <end position="1067"/>
    </location>
</feature>
<dbReference type="GO" id="GO:0007187">
    <property type="term" value="P:G protein-coupled receptor signaling pathway, coupled to cyclic nucleotide second messenger"/>
    <property type="evidence" value="ECO:0007669"/>
    <property type="project" value="TreeGrafter"/>
</dbReference>
<keyword evidence="7 12" id="KW-0472">Membrane</keyword>
<feature type="compositionally biased region" description="Basic and acidic residues" evidence="11">
    <location>
        <begin position="482"/>
        <end position="491"/>
    </location>
</feature>
<dbReference type="OrthoDB" id="10034726at2759"/>
<organism evidence="14">
    <name type="scientific">Hyalella azteca</name>
    <name type="common">Amphipod</name>
    <dbReference type="NCBI Taxonomy" id="294128"/>
    <lineage>
        <taxon>Eukaryota</taxon>
        <taxon>Metazoa</taxon>
        <taxon>Ecdysozoa</taxon>
        <taxon>Arthropoda</taxon>
        <taxon>Crustacea</taxon>
        <taxon>Multicrustacea</taxon>
        <taxon>Malacostraca</taxon>
        <taxon>Eumalacostraca</taxon>
        <taxon>Peracarida</taxon>
        <taxon>Amphipoda</taxon>
        <taxon>Senticaudata</taxon>
        <taxon>Talitrida</taxon>
        <taxon>Talitroidea</taxon>
        <taxon>Hyalellidae</taxon>
        <taxon>Hyalella</taxon>
    </lineage>
</organism>
<feature type="transmembrane region" description="Helical" evidence="12">
    <location>
        <begin position="92"/>
        <end position="112"/>
    </location>
</feature>
<evidence type="ECO:0000256" key="2">
    <source>
        <dbReference type="ARBA" id="ARBA00010663"/>
    </source>
</evidence>
<feature type="compositionally biased region" description="Basic and acidic residues" evidence="11">
    <location>
        <begin position="499"/>
        <end position="515"/>
    </location>
</feature>
<feature type="domain" description="G-protein coupled receptors family 1 profile" evidence="13">
    <location>
        <begin position="207"/>
        <end position="400"/>
    </location>
</feature>
<feature type="region of interest" description="Disordered" evidence="11">
    <location>
        <begin position="392"/>
        <end position="526"/>
    </location>
</feature>
<feature type="transmembrane region" description="Helical" evidence="12">
    <location>
        <begin position="1010"/>
        <end position="1031"/>
    </location>
</feature>
<name>A0A6A0H4S3_HYAAZ</name>
<proteinExistence type="inferred from homology"/>
<keyword evidence="4 10" id="KW-0812">Transmembrane</keyword>
<evidence type="ECO:0000256" key="12">
    <source>
        <dbReference type="SAM" id="Phobius"/>
    </source>
</evidence>
<feature type="region of interest" description="Disordered" evidence="11">
    <location>
        <begin position="1"/>
        <end position="20"/>
    </location>
</feature>
<dbReference type="PANTHER" id="PTHR24247:SF191">
    <property type="entry name" value="MUSCARINIC ACETYLCHOLINE RECEPTOR, B-TYPE, ISOFORM A"/>
    <property type="match status" value="1"/>
</dbReference>
<dbReference type="EMBL" id="JQDR03007624">
    <property type="protein sequence ID" value="KAA0198348.1"/>
    <property type="molecule type" value="Genomic_DNA"/>
</dbReference>
<comment type="subcellular location">
    <subcellularLocation>
        <location evidence="1">Cell membrane</location>
        <topology evidence="1">Multi-pass membrane protein</topology>
    </subcellularLocation>
</comment>
<feature type="transmembrane region" description="Helical" evidence="12">
    <location>
        <begin position="227"/>
        <end position="250"/>
    </location>
</feature>
<feature type="compositionally biased region" description="Basic and acidic residues" evidence="11">
    <location>
        <begin position="457"/>
        <end position="473"/>
    </location>
</feature>
<feature type="region of interest" description="Disordered" evidence="11">
    <location>
        <begin position="838"/>
        <end position="863"/>
    </location>
</feature>
<feature type="transmembrane region" description="Helical" evidence="12">
    <location>
        <begin position="307"/>
        <end position="329"/>
    </location>
</feature>
<dbReference type="GO" id="GO:0007197">
    <property type="term" value="P:adenylate cyclase-inhibiting G protein-coupled acetylcholine receptor signaling pathway"/>
    <property type="evidence" value="ECO:0007669"/>
    <property type="project" value="TreeGrafter"/>
</dbReference>
<evidence type="ECO:0000256" key="1">
    <source>
        <dbReference type="ARBA" id="ARBA00004651"/>
    </source>
</evidence>
<dbReference type="PROSITE" id="PS00237">
    <property type="entry name" value="G_PROTEIN_RECEP_F1_1"/>
    <property type="match status" value="1"/>
</dbReference>
<dbReference type="GO" id="GO:0016907">
    <property type="term" value="F:G protein-coupled acetylcholine receptor activity"/>
    <property type="evidence" value="ECO:0007669"/>
    <property type="project" value="TreeGrafter"/>
</dbReference>
<dbReference type="FunFam" id="1.20.1070.10:FF:000221">
    <property type="entry name" value="Muscarinic acetylcholine receptor gar-2"/>
    <property type="match status" value="1"/>
</dbReference>
<dbReference type="GO" id="GO:0004993">
    <property type="term" value="F:G protein-coupled serotonin receptor activity"/>
    <property type="evidence" value="ECO:0007669"/>
    <property type="project" value="TreeGrafter"/>
</dbReference>
<evidence type="ECO:0000259" key="13">
    <source>
        <dbReference type="PROSITE" id="PS50262"/>
    </source>
</evidence>
<dbReference type="GO" id="GO:0005886">
    <property type="term" value="C:plasma membrane"/>
    <property type="evidence" value="ECO:0007669"/>
    <property type="project" value="UniProtKB-SubCell"/>
</dbReference>
<dbReference type="InterPro" id="IPR000276">
    <property type="entry name" value="GPCR_Rhodpsn"/>
</dbReference>
<keyword evidence="3" id="KW-1003">Cell membrane</keyword>
<dbReference type="PANTHER" id="PTHR24247">
    <property type="entry name" value="5-HYDROXYTRYPTAMINE RECEPTOR"/>
    <property type="match status" value="1"/>
</dbReference>
<feature type="compositionally biased region" description="Polar residues" evidence="11">
    <location>
        <begin position="849"/>
        <end position="861"/>
    </location>
</feature>
<evidence type="ECO:0000256" key="7">
    <source>
        <dbReference type="ARBA" id="ARBA00023136"/>
    </source>
</evidence>
<feature type="region of interest" description="Disordered" evidence="11">
    <location>
        <begin position="707"/>
        <end position="727"/>
    </location>
</feature>
<dbReference type="Proteomes" id="UP000711488">
    <property type="component" value="Unassembled WGS sequence"/>
</dbReference>
<evidence type="ECO:0000256" key="4">
    <source>
        <dbReference type="ARBA" id="ARBA00022692"/>
    </source>
</evidence>
<protein>
    <recommendedName>
        <fullName evidence="13">G-protein coupled receptors family 1 profile domain-containing protein</fullName>
    </recommendedName>
</protein>
<feature type="region of interest" description="Disordered" evidence="11">
    <location>
        <begin position="906"/>
        <end position="1007"/>
    </location>
</feature>
<evidence type="ECO:0000256" key="6">
    <source>
        <dbReference type="ARBA" id="ARBA00023040"/>
    </source>
</evidence>
<dbReference type="Gene3D" id="1.20.1070.10">
    <property type="entry name" value="Rhodopsin 7-helix transmembrane proteins"/>
    <property type="match status" value="2"/>
</dbReference>
<dbReference type="InterPro" id="IPR017452">
    <property type="entry name" value="GPCR_Rhodpsn_7TM"/>
</dbReference>
<feature type="compositionally biased region" description="Polar residues" evidence="11">
    <location>
        <begin position="958"/>
        <end position="981"/>
    </location>
</feature>
<dbReference type="Pfam" id="PF00001">
    <property type="entry name" value="7tm_1"/>
    <property type="match status" value="2"/>
</dbReference>
<evidence type="ECO:0000256" key="8">
    <source>
        <dbReference type="ARBA" id="ARBA00023170"/>
    </source>
</evidence>
<comment type="caution">
    <text evidence="14">The sequence shown here is derived from an EMBL/GenBank/DDBJ whole genome shotgun (WGS) entry which is preliminary data.</text>
</comment>
<evidence type="ECO:0000313" key="14">
    <source>
        <dbReference type="EMBL" id="KAA0198348.1"/>
    </source>
</evidence>
<dbReference type="PROSITE" id="PS50262">
    <property type="entry name" value="G_PROTEIN_RECEP_F1_2"/>
    <property type="match status" value="2"/>
</dbReference>
<feature type="compositionally biased region" description="Basic and acidic residues" evidence="11">
    <location>
        <begin position="838"/>
        <end position="848"/>
    </location>
</feature>
<reference evidence="14" key="2">
    <citation type="journal article" date="2018" name="Environ. Sci. Technol.">
        <title>The Toxicogenome of Hyalella azteca: A Model for Sediment Ecotoxicology and Evolutionary Toxicology.</title>
        <authorList>
            <person name="Poynton H.C."/>
            <person name="Hasenbein S."/>
            <person name="Benoit J.B."/>
            <person name="Sepulveda M.S."/>
            <person name="Poelchau M.F."/>
            <person name="Hughes D.S.T."/>
            <person name="Murali S.C."/>
            <person name="Chen S."/>
            <person name="Glastad K.M."/>
            <person name="Goodisman M.A.D."/>
            <person name="Werren J.H."/>
            <person name="Vineis J.H."/>
            <person name="Bowen J.L."/>
            <person name="Friedrich M."/>
            <person name="Jones J."/>
            <person name="Robertson H.M."/>
            <person name="Feyereisen R."/>
            <person name="Mechler-Hickson A."/>
            <person name="Mathers N."/>
            <person name="Lee C.E."/>
            <person name="Colbourne J.K."/>
            <person name="Biales A."/>
            <person name="Johnston J.S."/>
            <person name="Wellborn G.A."/>
            <person name="Rosendale A.J."/>
            <person name="Cridge A.G."/>
            <person name="Munoz-Torres M.C."/>
            <person name="Bain P.A."/>
            <person name="Manny A.R."/>
            <person name="Major K.M."/>
            <person name="Lambert F.N."/>
            <person name="Vulpe C.D."/>
            <person name="Tuck P."/>
            <person name="Blalock B.J."/>
            <person name="Lin Y.Y."/>
            <person name="Smith M.E."/>
            <person name="Ochoa-Acuna H."/>
            <person name="Chen M.M."/>
            <person name="Childers C.P."/>
            <person name="Qu J."/>
            <person name="Dugan S."/>
            <person name="Lee S.L."/>
            <person name="Chao H."/>
            <person name="Dinh H."/>
            <person name="Han Y."/>
            <person name="Doddapaneni H."/>
            <person name="Worley K.C."/>
            <person name="Muzny D.M."/>
            <person name="Gibbs R.A."/>
            <person name="Richards S."/>
        </authorList>
    </citation>
    <scope>NUCLEOTIDE SEQUENCE</scope>
    <source>
        <strain evidence="14">HAZT.00-mixed</strain>
        <tissue evidence="14">Whole organism</tissue>
    </source>
</reference>
<gene>
    <name evidence="14" type="ORF">HAZT_HAZT001311</name>
</gene>
<keyword evidence="9 10" id="KW-0807">Transducer</keyword>
<evidence type="ECO:0000256" key="11">
    <source>
        <dbReference type="SAM" id="MobiDB-lite"/>
    </source>
</evidence>
<feature type="compositionally biased region" description="Acidic residues" evidence="11">
    <location>
        <begin position="431"/>
        <end position="441"/>
    </location>
</feature>
<feature type="compositionally biased region" description="Low complexity" evidence="11">
    <location>
        <begin position="914"/>
        <end position="924"/>
    </location>
</feature>
<dbReference type="PRINTS" id="PR00237">
    <property type="entry name" value="GPCRRHODOPSN"/>
</dbReference>
<evidence type="ECO:0000256" key="9">
    <source>
        <dbReference type="ARBA" id="ARBA00023224"/>
    </source>
</evidence>
<dbReference type="AlphaFoldDB" id="A0A6A0H4S3"/>
<evidence type="ECO:0000256" key="10">
    <source>
        <dbReference type="RuleBase" id="RU000688"/>
    </source>
</evidence>
<evidence type="ECO:0000256" key="3">
    <source>
        <dbReference type="ARBA" id="ARBA00022475"/>
    </source>
</evidence>
<comment type="similarity">
    <text evidence="2 10">Belongs to the G-protein coupled receptor 1 family.</text>
</comment>